<dbReference type="EC" id="3.5.3.12" evidence="2"/>
<dbReference type="PANTHER" id="PTHR31377:SF0">
    <property type="entry name" value="AGMATINE DEIMINASE-RELATED"/>
    <property type="match status" value="1"/>
</dbReference>
<name>A0ABT6KKH5_9MICO</name>
<evidence type="ECO:0000313" key="2">
    <source>
        <dbReference type="EMBL" id="MDH6180466.1"/>
    </source>
</evidence>
<dbReference type="EMBL" id="JARXVQ010000001">
    <property type="protein sequence ID" value="MDH6180466.1"/>
    <property type="molecule type" value="Genomic_DNA"/>
</dbReference>
<reference evidence="2 3" key="1">
    <citation type="submission" date="2023-04" db="EMBL/GenBank/DDBJ databases">
        <title>Genome Encyclopedia of Bacteria and Archaea VI: Functional Genomics of Type Strains.</title>
        <authorList>
            <person name="Whitman W."/>
        </authorList>
    </citation>
    <scope>NUCLEOTIDE SEQUENCE [LARGE SCALE GENOMIC DNA]</scope>
    <source>
        <strain evidence="2 3">SG_E_30_P1</strain>
    </source>
</reference>
<evidence type="ECO:0000313" key="3">
    <source>
        <dbReference type="Proteomes" id="UP001160142"/>
    </source>
</evidence>
<keyword evidence="3" id="KW-1185">Reference proteome</keyword>
<evidence type="ECO:0000256" key="1">
    <source>
        <dbReference type="ARBA" id="ARBA00022801"/>
    </source>
</evidence>
<dbReference type="Pfam" id="PF04371">
    <property type="entry name" value="PAD_porph"/>
    <property type="match status" value="1"/>
</dbReference>
<dbReference type="PANTHER" id="PTHR31377">
    <property type="entry name" value="AGMATINE DEIMINASE-RELATED"/>
    <property type="match status" value="1"/>
</dbReference>
<comment type="caution">
    <text evidence="2">The sequence shown here is derived from an EMBL/GenBank/DDBJ whole genome shotgun (WGS) entry which is preliminary data.</text>
</comment>
<protein>
    <submittedName>
        <fullName evidence="2">Agmatine deiminase</fullName>
        <ecNumber evidence="2">3.5.3.12</ecNumber>
    </submittedName>
</protein>
<keyword evidence="1 2" id="KW-0378">Hydrolase</keyword>
<proteinExistence type="predicted"/>
<dbReference type="Proteomes" id="UP001160142">
    <property type="component" value="Unassembled WGS sequence"/>
</dbReference>
<organism evidence="2 3">
    <name type="scientific">Antiquaquibacter oligotrophicus</name>
    <dbReference type="NCBI Taxonomy" id="2880260"/>
    <lineage>
        <taxon>Bacteria</taxon>
        <taxon>Bacillati</taxon>
        <taxon>Actinomycetota</taxon>
        <taxon>Actinomycetes</taxon>
        <taxon>Micrococcales</taxon>
        <taxon>Microbacteriaceae</taxon>
        <taxon>Antiquaquibacter</taxon>
    </lineage>
</organism>
<gene>
    <name evidence="2" type="ORF">M2152_000648</name>
</gene>
<dbReference type="Gene3D" id="3.75.10.10">
    <property type="entry name" value="L-arginine/glycine Amidinotransferase, Chain A"/>
    <property type="match status" value="1"/>
</dbReference>
<sequence length="325" mass="35234">MIWPAADYMLDGTYAPVEAVWRAWADVAHAIAAFQAVSILVEPSQEQVARRYLSDIIERHVVPVDDAWMRDSGPTFVRDSTRPGVTPAVNWQFNAWGGLELAETAADNAIAARVAGFADAPVLHSSMVNEGGGIHVDGRGTALVTATVQLDPRRNPGWSRENVEAELERTIGARRVIWIERGLTRDYGPLGTRGHVDMMATFSEPGVLLVHDQRDDGHPDRSVSMALHARLSGERDASGVPLTTVSLPAPTVLRDAEGWVDYNYANHAVVNGAVIMGEFDDPHDSVARGILRDAYPGRQVIGIDARPIFALGGGIHCITQQQPTA</sequence>
<accession>A0ABT6KKH5</accession>
<dbReference type="InterPro" id="IPR007466">
    <property type="entry name" value="Peptidyl-Arg-deiminase_porph"/>
</dbReference>
<dbReference type="GO" id="GO:0047632">
    <property type="term" value="F:agmatine deiminase activity"/>
    <property type="evidence" value="ECO:0007669"/>
    <property type="project" value="UniProtKB-EC"/>
</dbReference>
<dbReference type="SUPFAM" id="SSF55909">
    <property type="entry name" value="Pentein"/>
    <property type="match status" value="1"/>
</dbReference>